<evidence type="ECO:0000256" key="1">
    <source>
        <dbReference type="ARBA" id="ARBA00022598"/>
    </source>
</evidence>
<evidence type="ECO:0000259" key="5">
    <source>
        <dbReference type="Pfam" id="PF08245"/>
    </source>
</evidence>
<name>A0A1G2P3W1_9BACT</name>
<dbReference type="InterPro" id="IPR051046">
    <property type="entry name" value="MurCDEF_CellWall_CoF430Synth"/>
</dbReference>
<keyword evidence="2" id="KW-0547">Nucleotide-binding</keyword>
<evidence type="ECO:0000259" key="4">
    <source>
        <dbReference type="Pfam" id="PF02875"/>
    </source>
</evidence>
<evidence type="ECO:0000313" key="6">
    <source>
        <dbReference type="EMBL" id="OHA42251.1"/>
    </source>
</evidence>
<dbReference type="Gene3D" id="3.40.1190.10">
    <property type="entry name" value="Mur-like, catalytic domain"/>
    <property type="match status" value="1"/>
</dbReference>
<keyword evidence="1" id="KW-0436">Ligase</keyword>
<dbReference type="SUPFAM" id="SSF53244">
    <property type="entry name" value="MurD-like peptide ligases, peptide-binding domain"/>
    <property type="match status" value="1"/>
</dbReference>
<evidence type="ECO:0000256" key="2">
    <source>
        <dbReference type="ARBA" id="ARBA00022741"/>
    </source>
</evidence>
<comment type="caution">
    <text evidence="6">The sequence shown here is derived from an EMBL/GenBank/DDBJ whole genome shotgun (WGS) entry which is preliminary data.</text>
</comment>
<dbReference type="GO" id="GO:0016881">
    <property type="term" value="F:acid-amino acid ligase activity"/>
    <property type="evidence" value="ECO:0007669"/>
    <property type="project" value="InterPro"/>
</dbReference>
<reference evidence="6 7" key="1">
    <citation type="journal article" date="2016" name="Nat. Commun.">
        <title>Thousands of microbial genomes shed light on interconnected biogeochemical processes in an aquifer system.</title>
        <authorList>
            <person name="Anantharaman K."/>
            <person name="Brown C.T."/>
            <person name="Hug L.A."/>
            <person name="Sharon I."/>
            <person name="Castelle C.J."/>
            <person name="Probst A.J."/>
            <person name="Thomas B.C."/>
            <person name="Singh A."/>
            <person name="Wilkins M.J."/>
            <person name="Karaoz U."/>
            <person name="Brodie E.L."/>
            <person name="Williams K.H."/>
            <person name="Hubbard S.S."/>
            <person name="Banfield J.F."/>
        </authorList>
    </citation>
    <scope>NUCLEOTIDE SEQUENCE [LARGE SCALE GENOMIC DNA]</scope>
</reference>
<dbReference type="Gene3D" id="3.90.190.20">
    <property type="entry name" value="Mur ligase, C-terminal domain"/>
    <property type="match status" value="1"/>
</dbReference>
<feature type="domain" description="Mur ligase central" evidence="5">
    <location>
        <begin position="103"/>
        <end position="250"/>
    </location>
</feature>
<dbReference type="Proteomes" id="UP000176429">
    <property type="component" value="Unassembled WGS sequence"/>
</dbReference>
<gene>
    <name evidence="6" type="ORF">A3H68_01335</name>
</gene>
<organism evidence="6 7">
    <name type="scientific">Candidatus Taylorbacteria bacterium RIFCSPLOWO2_02_FULL_46_40</name>
    <dbReference type="NCBI Taxonomy" id="1802329"/>
    <lineage>
        <taxon>Bacteria</taxon>
        <taxon>Candidatus Tayloriibacteriota</taxon>
    </lineage>
</organism>
<dbReference type="GO" id="GO:0005524">
    <property type="term" value="F:ATP binding"/>
    <property type="evidence" value="ECO:0007669"/>
    <property type="project" value="UniProtKB-KW"/>
</dbReference>
<proteinExistence type="predicted"/>
<accession>A0A1G2P3W1</accession>
<sequence length="431" mass="47194">MKTLLKKIIIPILRLEAKLILRKYKPRVVVVTGNVGKTSSKDAVYAVLKNFGYARKSYKSYNSEIGVPLTILGASSGWSDPVRWLRNLFHGLSVWLLPHEYPQWLALEVGADRPGDIEKISQWLFADVAVLTRLAKVPVHVEYFGSPEKVFEEKEQILKTLKDDGILAVNFDDEEIMKIAGGYRGRVVTYGFSKGADICAGSFRIRTEKGGAFEKPIGVSFRLAYGNSSLPISIDGVVGIQHAYAALGAAAVGVALGFNPVKIVEALRDYEPQNGRMKLIEGIKDSIIIDDSYNASPVAVNEGLDAMASIPGNGRKIVVLGDMLELGKYSAAEHKQVGVKAASFCSMLITVGLRGRQIAEGALSGGLNEEKILQFDESREAGLYLQNIIKGGDIILVKGSQGLRMERAVEEIMAHPHKAAELLVRQDKEWR</sequence>
<dbReference type="PANTHER" id="PTHR43024">
    <property type="entry name" value="UDP-N-ACETYLMURAMOYL-TRIPEPTIDE--D-ALANYL-D-ALANINE LIGASE"/>
    <property type="match status" value="1"/>
</dbReference>
<dbReference type="Pfam" id="PF02875">
    <property type="entry name" value="Mur_ligase_C"/>
    <property type="match status" value="1"/>
</dbReference>
<evidence type="ECO:0000313" key="7">
    <source>
        <dbReference type="Proteomes" id="UP000176429"/>
    </source>
</evidence>
<dbReference type="SUPFAM" id="SSF53623">
    <property type="entry name" value="MurD-like peptide ligases, catalytic domain"/>
    <property type="match status" value="1"/>
</dbReference>
<evidence type="ECO:0008006" key="8">
    <source>
        <dbReference type="Google" id="ProtNLM"/>
    </source>
</evidence>
<dbReference type="InterPro" id="IPR013221">
    <property type="entry name" value="Mur_ligase_cen"/>
</dbReference>
<dbReference type="PANTHER" id="PTHR43024:SF1">
    <property type="entry name" value="UDP-N-ACETYLMURAMOYL-TRIPEPTIDE--D-ALANYL-D-ALANINE LIGASE"/>
    <property type="match status" value="1"/>
</dbReference>
<evidence type="ECO:0000256" key="3">
    <source>
        <dbReference type="ARBA" id="ARBA00022840"/>
    </source>
</evidence>
<dbReference type="Pfam" id="PF08245">
    <property type="entry name" value="Mur_ligase_M"/>
    <property type="match status" value="1"/>
</dbReference>
<dbReference type="InterPro" id="IPR036615">
    <property type="entry name" value="Mur_ligase_C_dom_sf"/>
</dbReference>
<protein>
    <recommendedName>
        <fullName evidence="8">Mur ligase central domain-containing protein</fullName>
    </recommendedName>
</protein>
<feature type="domain" description="Mur ligase C-terminal" evidence="4">
    <location>
        <begin position="275"/>
        <end position="400"/>
    </location>
</feature>
<keyword evidence="3" id="KW-0067">ATP-binding</keyword>
<dbReference type="InterPro" id="IPR036565">
    <property type="entry name" value="Mur-like_cat_sf"/>
</dbReference>
<dbReference type="InterPro" id="IPR004101">
    <property type="entry name" value="Mur_ligase_C"/>
</dbReference>
<dbReference type="AlphaFoldDB" id="A0A1G2P3W1"/>
<dbReference type="EMBL" id="MHSH01000009">
    <property type="protein sequence ID" value="OHA42251.1"/>
    <property type="molecule type" value="Genomic_DNA"/>
</dbReference>